<evidence type="ECO:0000256" key="7">
    <source>
        <dbReference type="ARBA" id="ARBA00022989"/>
    </source>
</evidence>
<dbReference type="STRING" id="578462.A0A0L0RW22"/>
<proteinExistence type="inferred from homology"/>
<feature type="transmembrane region" description="Helical" evidence="11">
    <location>
        <begin position="80"/>
        <end position="103"/>
    </location>
</feature>
<evidence type="ECO:0000259" key="12">
    <source>
        <dbReference type="Pfam" id="PF02517"/>
    </source>
</evidence>
<keyword evidence="3" id="KW-0645">Protease</keyword>
<reference evidence="13 14" key="1">
    <citation type="submission" date="2009-11" db="EMBL/GenBank/DDBJ databases">
        <title>Annotation of Allomyces macrogynus ATCC 38327.</title>
        <authorList>
            <consortium name="The Broad Institute Genome Sequencing Platform"/>
            <person name="Russ C."/>
            <person name="Cuomo C."/>
            <person name="Burger G."/>
            <person name="Gray M.W."/>
            <person name="Holland P.W.H."/>
            <person name="King N."/>
            <person name="Lang F.B.F."/>
            <person name="Roger A.J."/>
            <person name="Ruiz-Trillo I."/>
            <person name="Young S.K."/>
            <person name="Zeng Q."/>
            <person name="Gargeya S."/>
            <person name="Fitzgerald M."/>
            <person name="Haas B."/>
            <person name="Abouelleil A."/>
            <person name="Alvarado L."/>
            <person name="Arachchi H.M."/>
            <person name="Berlin A."/>
            <person name="Chapman S.B."/>
            <person name="Gearin G."/>
            <person name="Goldberg J."/>
            <person name="Griggs A."/>
            <person name="Gujja S."/>
            <person name="Hansen M."/>
            <person name="Heiman D."/>
            <person name="Howarth C."/>
            <person name="Larimer J."/>
            <person name="Lui A."/>
            <person name="MacDonald P.J.P."/>
            <person name="McCowen C."/>
            <person name="Montmayeur A."/>
            <person name="Murphy C."/>
            <person name="Neiman D."/>
            <person name="Pearson M."/>
            <person name="Priest M."/>
            <person name="Roberts A."/>
            <person name="Saif S."/>
            <person name="Shea T."/>
            <person name="Sisk P."/>
            <person name="Stolte C."/>
            <person name="Sykes S."/>
            <person name="Wortman J."/>
            <person name="Nusbaum C."/>
            <person name="Birren B."/>
        </authorList>
    </citation>
    <scope>NUCLEOTIDE SEQUENCE [LARGE SCALE GENOMIC DNA]</scope>
    <source>
        <strain evidence="13 14">ATCC 38327</strain>
    </source>
</reference>
<feature type="transmembrane region" description="Helical" evidence="11">
    <location>
        <begin position="139"/>
        <end position="163"/>
    </location>
</feature>
<comment type="catalytic activity">
    <reaction evidence="9">
        <text>Hydrolyzes the peptide bond -P2-(S-farnesyl or geranylgeranyl)C-P1'-P2'-P3'-COOH where P1' and P2' are amino acids with aliphatic sidechains and P3' is any C-terminal residue.</text>
        <dbReference type="EC" id="3.4.26.1"/>
    </reaction>
</comment>
<keyword evidence="5" id="KW-0378">Hydrolase</keyword>
<evidence type="ECO:0000256" key="10">
    <source>
        <dbReference type="ARBA" id="ARBA00049729"/>
    </source>
</evidence>
<dbReference type="OrthoDB" id="271604at2759"/>
<accession>A0A0L0RW22</accession>
<dbReference type="InterPro" id="IPR003675">
    <property type="entry name" value="Rce1/LyrA-like_dom"/>
</dbReference>
<evidence type="ECO:0000313" key="14">
    <source>
        <dbReference type="Proteomes" id="UP000054350"/>
    </source>
</evidence>
<keyword evidence="14" id="KW-1185">Reference proteome</keyword>
<evidence type="ECO:0000256" key="4">
    <source>
        <dbReference type="ARBA" id="ARBA00022692"/>
    </source>
</evidence>
<dbReference type="EMBL" id="GG745328">
    <property type="protein sequence ID" value="KNE54498.1"/>
    <property type="molecule type" value="Genomic_DNA"/>
</dbReference>
<gene>
    <name evidence="13" type="ORF">AMAG_00470</name>
</gene>
<feature type="transmembrane region" description="Helical" evidence="11">
    <location>
        <begin position="47"/>
        <end position="68"/>
    </location>
</feature>
<feature type="domain" description="CAAX prenyl protease 2/Lysostaphin resistance protein A-like" evidence="12">
    <location>
        <begin position="17"/>
        <end position="122"/>
    </location>
</feature>
<evidence type="ECO:0000256" key="9">
    <source>
        <dbReference type="ARBA" id="ARBA00047280"/>
    </source>
</evidence>
<dbReference type="GO" id="GO:0004222">
    <property type="term" value="F:metalloendopeptidase activity"/>
    <property type="evidence" value="ECO:0007669"/>
    <property type="project" value="InterPro"/>
</dbReference>
<dbReference type="OMA" id="RTHFHHV"/>
<evidence type="ECO:0000256" key="11">
    <source>
        <dbReference type="SAM" id="Phobius"/>
    </source>
</evidence>
<keyword evidence="7 11" id="KW-1133">Transmembrane helix</keyword>
<dbReference type="eggNOG" id="KOG4130">
    <property type="taxonomic scope" value="Eukaryota"/>
</dbReference>
<evidence type="ECO:0000256" key="3">
    <source>
        <dbReference type="ARBA" id="ARBA00022670"/>
    </source>
</evidence>
<organism evidence="13 14">
    <name type="scientific">Allomyces macrogynus (strain ATCC 38327)</name>
    <name type="common">Allomyces javanicus var. macrogynus</name>
    <dbReference type="NCBI Taxonomy" id="578462"/>
    <lineage>
        <taxon>Eukaryota</taxon>
        <taxon>Fungi</taxon>
        <taxon>Fungi incertae sedis</taxon>
        <taxon>Blastocladiomycota</taxon>
        <taxon>Blastocladiomycetes</taxon>
        <taxon>Blastocladiales</taxon>
        <taxon>Blastocladiaceae</taxon>
        <taxon>Allomyces</taxon>
    </lineage>
</organism>
<dbReference type="Pfam" id="PF02517">
    <property type="entry name" value="Rce1-like"/>
    <property type="match status" value="1"/>
</dbReference>
<keyword evidence="4 11" id="KW-0812">Transmembrane</keyword>
<keyword evidence="6" id="KW-0256">Endoplasmic reticulum</keyword>
<evidence type="ECO:0000256" key="6">
    <source>
        <dbReference type="ARBA" id="ARBA00022824"/>
    </source>
</evidence>
<evidence type="ECO:0000256" key="5">
    <source>
        <dbReference type="ARBA" id="ARBA00022801"/>
    </source>
</evidence>
<dbReference type="PANTHER" id="PTHR13046">
    <property type="entry name" value="PROTEASE U48 CAAX PRENYL PROTEASE RCE1"/>
    <property type="match status" value="1"/>
</dbReference>
<dbReference type="PANTHER" id="PTHR13046:SF0">
    <property type="entry name" value="CAAX PRENYL PROTEASE 2"/>
    <property type="match status" value="1"/>
</dbReference>
<dbReference type="EC" id="3.4.26.1" evidence="10"/>
<protein>
    <recommendedName>
        <fullName evidence="10">intramembrane prenyl-peptidase Rce1</fullName>
        <ecNumber evidence="10">3.4.26.1</ecNumber>
    </recommendedName>
</protein>
<sequence length="173" mass="19593">MVWNLFWHRLSTPMGKRNYVVSPIAEEFVFRACIIFPFNLARIHPTAIILLSPLVFGIAHLHNIYNLYQRNGRTVDALKRAILSAVFQLVYTTVFGWIASFFYVRTGNIFGPALIHMFCNGMGFPDIGSVHLTRSPRTVWTCNVVGLVLFLALMGPLTSPALFRDVPSRSVTY</sequence>
<dbReference type="GO" id="GO:0071586">
    <property type="term" value="P:CAAX-box protein processing"/>
    <property type="evidence" value="ECO:0007669"/>
    <property type="project" value="InterPro"/>
</dbReference>
<evidence type="ECO:0000256" key="2">
    <source>
        <dbReference type="ARBA" id="ARBA00006897"/>
    </source>
</evidence>
<dbReference type="Proteomes" id="UP000054350">
    <property type="component" value="Unassembled WGS sequence"/>
</dbReference>
<feature type="transmembrane region" description="Helical" evidence="11">
    <location>
        <begin position="109"/>
        <end position="127"/>
    </location>
</feature>
<dbReference type="GO" id="GO:0005789">
    <property type="term" value="C:endoplasmic reticulum membrane"/>
    <property type="evidence" value="ECO:0007669"/>
    <property type="project" value="UniProtKB-SubCell"/>
</dbReference>
<evidence type="ECO:0000256" key="1">
    <source>
        <dbReference type="ARBA" id="ARBA00004477"/>
    </source>
</evidence>
<evidence type="ECO:0000256" key="8">
    <source>
        <dbReference type="ARBA" id="ARBA00023136"/>
    </source>
</evidence>
<comment type="subcellular location">
    <subcellularLocation>
        <location evidence="1">Endoplasmic reticulum membrane</location>
        <topology evidence="1">Multi-pass membrane protein</topology>
    </subcellularLocation>
</comment>
<keyword evidence="8 11" id="KW-0472">Membrane</keyword>
<reference evidence="14" key="2">
    <citation type="submission" date="2009-11" db="EMBL/GenBank/DDBJ databases">
        <title>The Genome Sequence of Allomyces macrogynus strain ATCC 38327.</title>
        <authorList>
            <consortium name="The Broad Institute Genome Sequencing Platform"/>
            <person name="Russ C."/>
            <person name="Cuomo C."/>
            <person name="Shea T."/>
            <person name="Young S.K."/>
            <person name="Zeng Q."/>
            <person name="Koehrsen M."/>
            <person name="Haas B."/>
            <person name="Borodovsky M."/>
            <person name="Guigo R."/>
            <person name="Alvarado L."/>
            <person name="Berlin A."/>
            <person name="Borenstein D."/>
            <person name="Chen Z."/>
            <person name="Engels R."/>
            <person name="Freedman E."/>
            <person name="Gellesch M."/>
            <person name="Goldberg J."/>
            <person name="Griggs A."/>
            <person name="Gujja S."/>
            <person name="Heiman D."/>
            <person name="Hepburn T."/>
            <person name="Howarth C."/>
            <person name="Jen D."/>
            <person name="Larson L."/>
            <person name="Lewis B."/>
            <person name="Mehta T."/>
            <person name="Park D."/>
            <person name="Pearson M."/>
            <person name="Roberts A."/>
            <person name="Saif S."/>
            <person name="Shenoy N."/>
            <person name="Sisk P."/>
            <person name="Stolte C."/>
            <person name="Sykes S."/>
            <person name="Walk T."/>
            <person name="White J."/>
            <person name="Yandava C."/>
            <person name="Burger G."/>
            <person name="Gray M.W."/>
            <person name="Holland P.W.H."/>
            <person name="King N."/>
            <person name="Lang F.B.F."/>
            <person name="Roger A.J."/>
            <person name="Ruiz-Trillo I."/>
            <person name="Lander E."/>
            <person name="Nusbaum C."/>
        </authorList>
    </citation>
    <scope>NUCLEOTIDE SEQUENCE [LARGE SCALE GENOMIC DNA]</scope>
    <source>
        <strain evidence="14">ATCC 38327</strain>
    </source>
</reference>
<dbReference type="AlphaFoldDB" id="A0A0L0RW22"/>
<dbReference type="InterPro" id="IPR039731">
    <property type="entry name" value="Rce1"/>
</dbReference>
<name>A0A0L0RW22_ALLM3</name>
<dbReference type="VEuPathDB" id="FungiDB:AMAG_00470"/>
<comment type="similarity">
    <text evidence="2">Belongs to the peptidase U48 family.</text>
</comment>
<evidence type="ECO:0000313" key="13">
    <source>
        <dbReference type="EMBL" id="KNE54498.1"/>
    </source>
</evidence>